<evidence type="ECO:0000313" key="1">
    <source>
        <dbReference type="EnsemblPlants" id="TuG1812G0300000481.01.T01.cds262438"/>
    </source>
</evidence>
<protein>
    <submittedName>
        <fullName evidence="1">Uncharacterized protein</fullName>
    </submittedName>
</protein>
<sequence>IVFKSSLGFRKHDKTSPPRCFRINVHPTFVVLLSEHLGNMVPNESYHLFQTGNRGVPCTVYVFVKLCGAVFEGTLTLKARLAL</sequence>
<dbReference type="Gramene" id="TuG1812G0300000481.01.T01">
    <property type="protein sequence ID" value="TuG1812G0300000481.01.T01.cds262438"/>
    <property type="gene ID" value="TuG1812G0300000481.01"/>
</dbReference>
<reference evidence="2" key="1">
    <citation type="journal article" date="2013" name="Nature">
        <title>Draft genome of the wheat A-genome progenitor Triticum urartu.</title>
        <authorList>
            <person name="Ling H.Q."/>
            <person name="Zhao S."/>
            <person name="Liu D."/>
            <person name="Wang J."/>
            <person name="Sun H."/>
            <person name="Zhang C."/>
            <person name="Fan H."/>
            <person name="Li D."/>
            <person name="Dong L."/>
            <person name="Tao Y."/>
            <person name="Gao C."/>
            <person name="Wu H."/>
            <person name="Li Y."/>
            <person name="Cui Y."/>
            <person name="Guo X."/>
            <person name="Zheng S."/>
            <person name="Wang B."/>
            <person name="Yu K."/>
            <person name="Liang Q."/>
            <person name="Yang W."/>
            <person name="Lou X."/>
            <person name="Chen J."/>
            <person name="Feng M."/>
            <person name="Jian J."/>
            <person name="Zhang X."/>
            <person name="Luo G."/>
            <person name="Jiang Y."/>
            <person name="Liu J."/>
            <person name="Wang Z."/>
            <person name="Sha Y."/>
            <person name="Zhang B."/>
            <person name="Wu H."/>
            <person name="Tang D."/>
            <person name="Shen Q."/>
            <person name="Xue P."/>
            <person name="Zou S."/>
            <person name="Wang X."/>
            <person name="Liu X."/>
            <person name="Wang F."/>
            <person name="Yang Y."/>
            <person name="An X."/>
            <person name="Dong Z."/>
            <person name="Zhang K."/>
            <person name="Zhang X."/>
            <person name="Luo M.C."/>
            <person name="Dvorak J."/>
            <person name="Tong Y."/>
            <person name="Wang J."/>
            <person name="Yang H."/>
            <person name="Li Z."/>
            <person name="Wang D."/>
            <person name="Zhang A."/>
            <person name="Wang J."/>
        </authorList>
    </citation>
    <scope>NUCLEOTIDE SEQUENCE</scope>
    <source>
        <strain evidence="2">cv. G1812</strain>
    </source>
</reference>
<reference evidence="1" key="3">
    <citation type="submission" date="2022-06" db="UniProtKB">
        <authorList>
            <consortium name="EnsemblPlants"/>
        </authorList>
    </citation>
    <scope>IDENTIFICATION</scope>
</reference>
<dbReference type="AlphaFoldDB" id="A0A8R7PMH0"/>
<dbReference type="Proteomes" id="UP000015106">
    <property type="component" value="Chromosome 3"/>
</dbReference>
<accession>A0A8R7PMH0</accession>
<dbReference type="EnsemblPlants" id="TuG1812G0300000481.01.T01">
    <property type="protein sequence ID" value="TuG1812G0300000481.01.T01.cds262438"/>
    <property type="gene ID" value="TuG1812G0300000481.01"/>
</dbReference>
<evidence type="ECO:0000313" key="2">
    <source>
        <dbReference type="Proteomes" id="UP000015106"/>
    </source>
</evidence>
<keyword evidence="2" id="KW-1185">Reference proteome</keyword>
<name>A0A8R7PMH0_TRIUA</name>
<organism evidence="1 2">
    <name type="scientific">Triticum urartu</name>
    <name type="common">Red wild einkorn</name>
    <name type="synonym">Crithodium urartu</name>
    <dbReference type="NCBI Taxonomy" id="4572"/>
    <lineage>
        <taxon>Eukaryota</taxon>
        <taxon>Viridiplantae</taxon>
        <taxon>Streptophyta</taxon>
        <taxon>Embryophyta</taxon>
        <taxon>Tracheophyta</taxon>
        <taxon>Spermatophyta</taxon>
        <taxon>Magnoliopsida</taxon>
        <taxon>Liliopsida</taxon>
        <taxon>Poales</taxon>
        <taxon>Poaceae</taxon>
        <taxon>BOP clade</taxon>
        <taxon>Pooideae</taxon>
        <taxon>Triticodae</taxon>
        <taxon>Triticeae</taxon>
        <taxon>Triticinae</taxon>
        <taxon>Triticum</taxon>
    </lineage>
</organism>
<proteinExistence type="predicted"/>
<reference evidence="1" key="2">
    <citation type="submission" date="2018-03" db="EMBL/GenBank/DDBJ databases">
        <title>The Triticum urartu genome reveals the dynamic nature of wheat genome evolution.</title>
        <authorList>
            <person name="Ling H."/>
            <person name="Ma B."/>
            <person name="Shi X."/>
            <person name="Liu H."/>
            <person name="Dong L."/>
            <person name="Sun H."/>
            <person name="Cao Y."/>
            <person name="Gao Q."/>
            <person name="Zheng S."/>
            <person name="Li Y."/>
            <person name="Yu Y."/>
            <person name="Du H."/>
            <person name="Qi M."/>
            <person name="Li Y."/>
            <person name="Yu H."/>
            <person name="Cui Y."/>
            <person name="Wang N."/>
            <person name="Chen C."/>
            <person name="Wu H."/>
            <person name="Zhao Y."/>
            <person name="Zhang J."/>
            <person name="Li Y."/>
            <person name="Zhou W."/>
            <person name="Zhang B."/>
            <person name="Hu W."/>
            <person name="Eijk M."/>
            <person name="Tang J."/>
            <person name="Witsenboer H."/>
            <person name="Zhao S."/>
            <person name="Li Z."/>
            <person name="Zhang A."/>
            <person name="Wang D."/>
            <person name="Liang C."/>
        </authorList>
    </citation>
    <scope>NUCLEOTIDE SEQUENCE [LARGE SCALE GENOMIC DNA]</scope>
    <source>
        <strain evidence="1">cv. G1812</strain>
    </source>
</reference>